<keyword evidence="1" id="KW-1133">Transmembrane helix</keyword>
<dbReference type="Proteomes" id="UP000321408">
    <property type="component" value="Chromosome"/>
</dbReference>
<dbReference type="KEGG" id="psyt:DSAG12_03052"/>
<reference evidence="3 4" key="1">
    <citation type="journal article" date="2020" name="Nature">
        <title>Isolation of an archaeon at the prokaryote-eukaryote interface.</title>
        <authorList>
            <person name="Imachi H."/>
            <person name="Nobu M.K."/>
            <person name="Nakahara N."/>
            <person name="Morono Y."/>
            <person name="Ogawara M."/>
            <person name="Takaki Y."/>
            <person name="Takano Y."/>
            <person name="Uematsu K."/>
            <person name="Ikuta T."/>
            <person name="Ito M."/>
            <person name="Matsui Y."/>
            <person name="Miyazaki M."/>
            <person name="Murata K."/>
            <person name="Saito Y."/>
            <person name="Sakai S."/>
            <person name="Song C."/>
            <person name="Tasumi E."/>
            <person name="Yamanaka Y."/>
            <person name="Yamaguchi T."/>
            <person name="Kamagata Y."/>
            <person name="Tamaki H."/>
            <person name="Takai K."/>
        </authorList>
    </citation>
    <scope>NUCLEOTIDE SEQUENCE [LARGE SCALE GENOMIC DNA]</scope>
    <source>
        <strain evidence="3 4">MK-D1</strain>
    </source>
</reference>
<feature type="transmembrane region" description="Helical" evidence="1">
    <location>
        <begin position="45"/>
        <end position="67"/>
    </location>
</feature>
<accession>A0A5B9DEJ6</accession>
<dbReference type="GeneID" id="41331024"/>
<evidence type="ECO:0000259" key="2">
    <source>
        <dbReference type="Pfam" id="PF24709"/>
    </source>
</evidence>
<dbReference type="InterPro" id="IPR056087">
    <property type="entry name" value="DUF7670"/>
</dbReference>
<keyword evidence="1" id="KW-0812">Transmembrane</keyword>
<evidence type="ECO:0000256" key="1">
    <source>
        <dbReference type="SAM" id="Phobius"/>
    </source>
</evidence>
<feature type="transmembrane region" description="Helical" evidence="1">
    <location>
        <begin position="99"/>
        <end position="120"/>
    </location>
</feature>
<proteinExistence type="predicted"/>
<name>A0A5B9DEJ6_9ARCH</name>
<gene>
    <name evidence="3" type="ORF">DSAG12_03052</name>
</gene>
<dbReference type="RefSeq" id="WP_147664125.1">
    <property type="nucleotide sequence ID" value="NZ_CP042905.2"/>
</dbReference>
<keyword evidence="1" id="KW-0472">Membrane</keyword>
<evidence type="ECO:0000313" key="3">
    <source>
        <dbReference type="EMBL" id="QEE17220.1"/>
    </source>
</evidence>
<keyword evidence="4" id="KW-1185">Reference proteome</keyword>
<dbReference type="EMBL" id="CP042905">
    <property type="protein sequence ID" value="QEE17220.1"/>
    <property type="molecule type" value="Genomic_DNA"/>
</dbReference>
<protein>
    <recommendedName>
        <fullName evidence="2">DUF7670 domain-containing protein</fullName>
    </recommendedName>
</protein>
<feature type="transmembrane region" description="Helical" evidence="1">
    <location>
        <begin position="74"/>
        <end position="93"/>
    </location>
</feature>
<sequence>MSKILLWFGRILGGFVVLIFTGGLLFVAIGSILEENSTDTNSGDFLEVLPMVIMIPLQLISYIITWFPKKRGELIGGIAMTTLSLCMGAYVIYDAGSLKLTMGSIFCIPFLIPGIVFIIYSQMKQNIE</sequence>
<dbReference type="Pfam" id="PF24709">
    <property type="entry name" value="DUF7670"/>
    <property type="match status" value="1"/>
</dbReference>
<organism evidence="3 4">
    <name type="scientific">Promethearchaeum syntrophicum</name>
    <dbReference type="NCBI Taxonomy" id="2594042"/>
    <lineage>
        <taxon>Archaea</taxon>
        <taxon>Promethearchaeati</taxon>
        <taxon>Promethearchaeota</taxon>
        <taxon>Promethearchaeia</taxon>
        <taxon>Promethearchaeales</taxon>
        <taxon>Promethearchaeaceae</taxon>
        <taxon>Promethearchaeum</taxon>
    </lineage>
</organism>
<feature type="transmembrane region" description="Helical" evidence="1">
    <location>
        <begin position="12"/>
        <end position="33"/>
    </location>
</feature>
<feature type="domain" description="DUF7670" evidence="2">
    <location>
        <begin position="2"/>
        <end position="125"/>
    </location>
</feature>
<dbReference type="AlphaFoldDB" id="A0A5B9DEJ6"/>
<evidence type="ECO:0000313" key="4">
    <source>
        <dbReference type="Proteomes" id="UP000321408"/>
    </source>
</evidence>
<reference evidence="3 4" key="2">
    <citation type="journal article" date="2024" name="Int. J. Syst. Evol. Microbiol.">
        <title>Promethearchaeum syntrophicum gen. nov., sp. nov., an anaerobic, obligately syntrophic archaeon, the first isolate of the lineage 'Asgard' archaea, and proposal of the new archaeal phylum Promethearchaeota phyl. nov. and kingdom Promethearchaeati regn. nov.</title>
        <authorList>
            <person name="Imachi H."/>
            <person name="Nobu M.K."/>
            <person name="Kato S."/>
            <person name="Takaki Y."/>
            <person name="Miyazaki M."/>
            <person name="Miyata M."/>
            <person name="Ogawara M."/>
            <person name="Saito Y."/>
            <person name="Sakai S."/>
            <person name="Tahara Y.O."/>
            <person name="Takano Y."/>
            <person name="Tasumi E."/>
            <person name="Uematsu K."/>
            <person name="Yoshimura T."/>
            <person name="Itoh T."/>
            <person name="Ohkuma M."/>
            <person name="Takai K."/>
        </authorList>
    </citation>
    <scope>NUCLEOTIDE SEQUENCE [LARGE SCALE GENOMIC DNA]</scope>
    <source>
        <strain evidence="3 4">MK-D1</strain>
    </source>
</reference>